<dbReference type="SFLD" id="SFLDG01135">
    <property type="entry name" value="C1.5.6:_HAD__Beta-PGM__Phospha"/>
    <property type="match status" value="1"/>
</dbReference>
<dbReference type="PANTHER" id="PTHR47478">
    <property type="match status" value="1"/>
</dbReference>
<keyword evidence="2" id="KW-1185">Reference proteome</keyword>
<evidence type="ECO:0000313" key="2">
    <source>
        <dbReference type="Proteomes" id="UP000034407"/>
    </source>
</evidence>
<organism evidence="1 2">
    <name type="scientific">Paraclostridium benzoelyticum</name>
    <dbReference type="NCBI Taxonomy" id="1629550"/>
    <lineage>
        <taxon>Bacteria</taxon>
        <taxon>Bacillati</taxon>
        <taxon>Bacillota</taxon>
        <taxon>Clostridia</taxon>
        <taxon>Peptostreptococcales</taxon>
        <taxon>Peptostreptococcaceae</taxon>
        <taxon>Paraclostridium</taxon>
    </lineage>
</organism>
<dbReference type="InterPro" id="IPR006439">
    <property type="entry name" value="HAD-SF_hydro_IA"/>
</dbReference>
<dbReference type="RefSeq" id="WP_046822117.1">
    <property type="nucleotide sequence ID" value="NZ_LBBT01000080.1"/>
</dbReference>
<dbReference type="PANTHER" id="PTHR47478:SF1">
    <property type="entry name" value="PYRIMIDINE 5'-NUCLEOTIDASE YJJG"/>
    <property type="match status" value="1"/>
</dbReference>
<dbReference type="InterPro" id="IPR041492">
    <property type="entry name" value="HAD_2"/>
</dbReference>
<accession>A0A0M3DLQ6</accession>
<dbReference type="AlphaFoldDB" id="A0A0M3DLQ6"/>
<dbReference type="InterPro" id="IPR036412">
    <property type="entry name" value="HAD-like_sf"/>
</dbReference>
<evidence type="ECO:0000313" key="1">
    <source>
        <dbReference type="EMBL" id="KKY02332.1"/>
    </source>
</evidence>
<dbReference type="InterPro" id="IPR052550">
    <property type="entry name" value="Pyrimidine_5'-ntase_YjjG"/>
</dbReference>
<evidence type="ECO:0008006" key="3">
    <source>
        <dbReference type="Google" id="ProtNLM"/>
    </source>
</evidence>
<sequence length="235" mass="27481">MKQYKHLIFDLDDTLLDFQDNERNSLKVIFKKYNIPFDEKSFNQYKSINRGFWSQIEQGTIEKEAALTKRFEEFFALYGYDVKGEIVEKEYQNCLTKGHKTIPKAMETLMELKNRGYKIFAGTNGIGKTQKQRLKDSKMVYLFDDIFISEEMGVEKPNSKFFEIIFNKYDFMKKEDTLMIGDSLASDIKGSNNFGIDCVWFNPLEKKSNDIKPTYEISDISQLLSMLNKETSLAV</sequence>
<dbReference type="GO" id="GO:0008253">
    <property type="term" value="F:5'-nucleotidase activity"/>
    <property type="evidence" value="ECO:0007669"/>
    <property type="project" value="InterPro"/>
</dbReference>
<dbReference type="EMBL" id="LBBT01000080">
    <property type="protein sequence ID" value="KKY02332.1"/>
    <property type="molecule type" value="Genomic_DNA"/>
</dbReference>
<name>A0A0M3DLQ6_9FIRM</name>
<dbReference type="NCBIfam" id="TIGR02254">
    <property type="entry name" value="YjjG_YfnB"/>
    <property type="match status" value="1"/>
</dbReference>
<dbReference type="Pfam" id="PF13419">
    <property type="entry name" value="HAD_2"/>
    <property type="match status" value="1"/>
</dbReference>
<dbReference type="Gene3D" id="3.40.50.1000">
    <property type="entry name" value="HAD superfamily/HAD-like"/>
    <property type="match status" value="1"/>
</dbReference>
<dbReference type="SFLD" id="SFLDG01129">
    <property type="entry name" value="C1.5:_HAD__Beta-PGM__Phosphata"/>
    <property type="match status" value="1"/>
</dbReference>
<comment type="caution">
    <text evidence="1">The sequence shown here is derived from an EMBL/GenBank/DDBJ whole genome shotgun (WGS) entry which is preliminary data.</text>
</comment>
<gene>
    <name evidence="1" type="ORF">VN21_03775</name>
</gene>
<dbReference type="InterPro" id="IPR011951">
    <property type="entry name" value="HAD-SF_hydro_IA_YjjG/PynA"/>
</dbReference>
<dbReference type="InterPro" id="IPR023198">
    <property type="entry name" value="PGP-like_dom2"/>
</dbReference>
<protein>
    <recommendedName>
        <fullName evidence="3">2-haloalkanoic acid dehalogenase</fullName>
    </recommendedName>
</protein>
<dbReference type="Proteomes" id="UP000034407">
    <property type="component" value="Unassembled WGS sequence"/>
</dbReference>
<dbReference type="Gene3D" id="1.10.150.240">
    <property type="entry name" value="Putative phosphatase, domain 2"/>
    <property type="match status" value="1"/>
</dbReference>
<dbReference type="SUPFAM" id="SSF56784">
    <property type="entry name" value="HAD-like"/>
    <property type="match status" value="1"/>
</dbReference>
<reference evidence="1 2" key="1">
    <citation type="submission" date="2015-04" db="EMBL/GenBank/DDBJ databases">
        <title>Microcin producing Clostridium sp. JC272T.</title>
        <authorList>
            <person name="Jyothsna T."/>
            <person name="Sasikala C."/>
            <person name="Ramana C."/>
        </authorList>
    </citation>
    <scope>NUCLEOTIDE SEQUENCE [LARGE SCALE GENOMIC DNA]</scope>
    <source>
        <strain evidence="1 2">JC272</strain>
    </source>
</reference>
<dbReference type="NCBIfam" id="TIGR01549">
    <property type="entry name" value="HAD-SF-IA-v1"/>
    <property type="match status" value="1"/>
</dbReference>
<dbReference type="PATRIC" id="fig|1629550.3.peg.3452"/>
<dbReference type="OrthoDB" id="9802350at2"/>
<dbReference type="SFLD" id="SFLDS00003">
    <property type="entry name" value="Haloacid_Dehalogenase"/>
    <property type="match status" value="1"/>
</dbReference>
<proteinExistence type="predicted"/>
<dbReference type="InterPro" id="IPR023214">
    <property type="entry name" value="HAD_sf"/>
</dbReference>